<dbReference type="GO" id="GO:0016491">
    <property type="term" value="F:oxidoreductase activity"/>
    <property type="evidence" value="ECO:0007669"/>
    <property type="project" value="UniProtKB-KW"/>
</dbReference>
<accession>A0A5M3X442</accession>
<evidence type="ECO:0000313" key="8">
    <source>
        <dbReference type="Proteomes" id="UP000331127"/>
    </source>
</evidence>
<dbReference type="InterPro" id="IPR002328">
    <property type="entry name" value="ADH_Zn_CS"/>
</dbReference>
<evidence type="ECO:0000256" key="4">
    <source>
        <dbReference type="ARBA" id="ARBA00023002"/>
    </source>
</evidence>
<evidence type="ECO:0000256" key="3">
    <source>
        <dbReference type="ARBA" id="ARBA00022833"/>
    </source>
</evidence>
<dbReference type="PANTHER" id="PTHR43401">
    <property type="entry name" value="L-THREONINE 3-DEHYDROGENASE"/>
    <property type="match status" value="1"/>
</dbReference>
<evidence type="ECO:0000256" key="2">
    <source>
        <dbReference type="ARBA" id="ARBA00022723"/>
    </source>
</evidence>
<dbReference type="OrthoDB" id="9797931at2"/>
<keyword evidence="4" id="KW-0560">Oxidoreductase</keyword>
<evidence type="ECO:0000313" key="7">
    <source>
        <dbReference type="EMBL" id="GES16525.1"/>
    </source>
</evidence>
<keyword evidence="8" id="KW-1185">Reference proteome</keyword>
<dbReference type="SUPFAM" id="SSF51735">
    <property type="entry name" value="NAD(P)-binding Rossmann-fold domains"/>
    <property type="match status" value="1"/>
</dbReference>
<comment type="cofactor">
    <cofactor evidence="1 5">
        <name>Zn(2+)</name>
        <dbReference type="ChEBI" id="CHEBI:29105"/>
    </cofactor>
</comment>
<comment type="caution">
    <text evidence="7">The sequence shown here is derived from an EMBL/GenBank/DDBJ whole genome shotgun (WGS) entry which is preliminary data.</text>
</comment>
<reference evidence="7 8" key="1">
    <citation type="submission" date="2019-10" db="EMBL/GenBank/DDBJ databases">
        <title>Whole genome shotgun sequence of Acrocarpospora macrocephala NBRC 16266.</title>
        <authorList>
            <person name="Ichikawa N."/>
            <person name="Kimura A."/>
            <person name="Kitahashi Y."/>
            <person name="Komaki H."/>
            <person name="Oguchi A."/>
        </authorList>
    </citation>
    <scope>NUCLEOTIDE SEQUENCE [LARGE SCALE GENOMIC DNA]</scope>
    <source>
        <strain evidence="7 8">NBRC 16266</strain>
    </source>
</reference>
<dbReference type="Proteomes" id="UP000331127">
    <property type="component" value="Unassembled WGS sequence"/>
</dbReference>
<sequence>MSTQHAAVFYGGRDIRVETLPIPEPGPGEVLIRVGAAGICGSDVLAFRGLGPWQHSADKPGRDGHELAGEVAALGAGVTGLKVGQRVAVEPKHLINCGVCPACAAGRTHLCQRRGYVGDTHVTSEGFAEYDLCPAERAHPLPDHVSLAAGAILDCYACGVHTYNLVETPPGSTAVILGAGTMGLTMGQVARSHGLKVLLTGMSRESLDLAIKAGAADEAVLVGAEDVAKATAELTQGRGADLVVDAVAIPEITLQQSVELVTPGGQVCVLGVYPEPPRLEPHLAYVKEVSLHWSNSYGSFRGVSEYATALDLVASRTVAADALITHRYPLDRIVEGFVAADEKDRSLAMKVLIQP</sequence>
<dbReference type="Gene3D" id="3.90.180.10">
    <property type="entry name" value="Medium-chain alcohol dehydrogenases, catalytic domain"/>
    <property type="match status" value="1"/>
</dbReference>
<evidence type="ECO:0000259" key="6">
    <source>
        <dbReference type="SMART" id="SM00829"/>
    </source>
</evidence>
<dbReference type="SUPFAM" id="SSF50129">
    <property type="entry name" value="GroES-like"/>
    <property type="match status" value="1"/>
</dbReference>
<dbReference type="RefSeq" id="WP_155361538.1">
    <property type="nucleotide sequence ID" value="NZ_BAAAHL010000062.1"/>
</dbReference>
<comment type="similarity">
    <text evidence="5">Belongs to the zinc-containing alcohol dehydrogenase family.</text>
</comment>
<feature type="domain" description="Enoyl reductase (ER)" evidence="6">
    <location>
        <begin position="12"/>
        <end position="349"/>
    </location>
</feature>
<dbReference type="InterPro" id="IPR036291">
    <property type="entry name" value="NAD(P)-bd_dom_sf"/>
</dbReference>
<evidence type="ECO:0000256" key="1">
    <source>
        <dbReference type="ARBA" id="ARBA00001947"/>
    </source>
</evidence>
<dbReference type="Gene3D" id="3.40.50.720">
    <property type="entry name" value="NAD(P)-binding Rossmann-like Domain"/>
    <property type="match status" value="1"/>
</dbReference>
<dbReference type="Pfam" id="PF00107">
    <property type="entry name" value="ADH_zinc_N"/>
    <property type="match status" value="1"/>
</dbReference>
<organism evidence="7 8">
    <name type="scientific">Acrocarpospora macrocephala</name>
    <dbReference type="NCBI Taxonomy" id="150177"/>
    <lineage>
        <taxon>Bacteria</taxon>
        <taxon>Bacillati</taxon>
        <taxon>Actinomycetota</taxon>
        <taxon>Actinomycetes</taxon>
        <taxon>Streptosporangiales</taxon>
        <taxon>Streptosporangiaceae</taxon>
        <taxon>Acrocarpospora</taxon>
    </lineage>
</organism>
<dbReference type="PROSITE" id="PS00059">
    <property type="entry name" value="ADH_ZINC"/>
    <property type="match status" value="1"/>
</dbReference>
<keyword evidence="3 5" id="KW-0862">Zinc</keyword>
<proteinExistence type="inferred from homology"/>
<dbReference type="SMART" id="SM00829">
    <property type="entry name" value="PKS_ER"/>
    <property type="match status" value="1"/>
</dbReference>
<protein>
    <submittedName>
        <fullName evidence="7">Alcohol dehydrogenase</fullName>
    </submittedName>
</protein>
<dbReference type="InterPro" id="IPR013154">
    <property type="entry name" value="ADH-like_N"/>
</dbReference>
<dbReference type="EMBL" id="BLAE01000104">
    <property type="protein sequence ID" value="GES16525.1"/>
    <property type="molecule type" value="Genomic_DNA"/>
</dbReference>
<dbReference type="GO" id="GO:0008270">
    <property type="term" value="F:zinc ion binding"/>
    <property type="evidence" value="ECO:0007669"/>
    <property type="project" value="InterPro"/>
</dbReference>
<evidence type="ECO:0000256" key="5">
    <source>
        <dbReference type="RuleBase" id="RU361277"/>
    </source>
</evidence>
<dbReference type="Pfam" id="PF08240">
    <property type="entry name" value="ADH_N"/>
    <property type="match status" value="1"/>
</dbReference>
<name>A0A5M3X442_9ACTN</name>
<keyword evidence="2 5" id="KW-0479">Metal-binding</keyword>
<dbReference type="PANTHER" id="PTHR43401:SF2">
    <property type="entry name" value="L-THREONINE 3-DEHYDROGENASE"/>
    <property type="match status" value="1"/>
</dbReference>
<dbReference type="InterPro" id="IPR050129">
    <property type="entry name" value="Zn_alcohol_dh"/>
</dbReference>
<dbReference type="InterPro" id="IPR020843">
    <property type="entry name" value="ER"/>
</dbReference>
<dbReference type="InterPro" id="IPR011032">
    <property type="entry name" value="GroES-like_sf"/>
</dbReference>
<dbReference type="InterPro" id="IPR013149">
    <property type="entry name" value="ADH-like_C"/>
</dbReference>
<gene>
    <name evidence="7" type="primary">adh_6</name>
    <name evidence="7" type="ORF">Amac_101230</name>
</gene>
<dbReference type="AlphaFoldDB" id="A0A5M3X442"/>